<gene>
    <name evidence="2" type="ORF">A3K51_01280</name>
</gene>
<evidence type="ECO:0000256" key="1">
    <source>
        <dbReference type="SAM" id="Phobius"/>
    </source>
</evidence>
<reference evidence="2 3" key="1">
    <citation type="journal article" date="2016" name="Nat. Commun.">
        <title>Thousands of microbial genomes shed light on interconnected biogeochemical processes in an aquifer system.</title>
        <authorList>
            <person name="Anantharaman K."/>
            <person name="Brown C.T."/>
            <person name="Hug L.A."/>
            <person name="Sharon I."/>
            <person name="Castelle C.J."/>
            <person name="Probst A.J."/>
            <person name="Thomas B.C."/>
            <person name="Singh A."/>
            <person name="Wilkins M.J."/>
            <person name="Karaoz U."/>
            <person name="Brodie E.L."/>
            <person name="Williams K.H."/>
            <person name="Hubbard S.S."/>
            <person name="Banfield J.F."/>
        </authorList>
    </citation>
    <scope>NUCLEOTIDE SEQUENCE [LARGE SCALE GENOMIC DNA]</scope>
</reference>
<name>A0A1F4NPT9_UNCK3</name>
<feature type="transmembrane region" description="Helical" evidence="1">
    <location>
        <begin position="12"/>
        <end position="32"/>
    </location>
</feature>
<accession>A0A1F4NPT9</accession>
<proteinExistence type="predicted"/>
<organism evidence="2 3">
    <name type="scientific">candidate division Kazan bacterium RIFCSPLOWO2_01_FULL_45_19</name>
    <dbReference type="NCBI Taxonomy" id="1798538"/>
    <lineage>
        <taxon>Bacteria</taxon>
        <taxon>Bacteria division Kazan-3B-28</taxon>
    </lineage>
</organism>
<sequence>MFFFQTRGFKIGLTIFAAVAVILLVLFGRQIVDWIKLFGSKAEVTGPQVIFNGTDWAGGTHTGTKVDGNNLTIKLP</sequence>
<keyword evidence="1" id="KW-0812">Transmembrane</keyword>
<dbReference type="AlphaFoldDB" id="A0A1F4NPT9"/>
<dbReference type="Proteomes" id="UP000178085">
    <property type="component" value="Unassembled WGS sequence"/>
</dbReference>
<keyword evidence="1" id="KW-0472">Membrane</keyword>
<keyword evidence="1" id="KW-1133">Transmembrane helix</keyword>
<evidence type="ECO:0000313" key="2">
    <source>
        <dbReference type="EMBL" id="OGB73475.1"/>
    </source>
</evidence>
<dbReference type="EMBL" id="METD01000001">
    <property type="protein sequence ID" value="OGB73475.1"/>
    <property type="molecule type" value="Genomic_DNA"/>
</dbReference>
<comment type="caution">
    <text evidence="2">The sequence shown here is derived from an EMBL/GenBank/DDBJ whole genome shotgun (WGS) entry which is preliminary data.</text>
</comment>
<evidence type="ECO:0000313" key="3">
    <source>
        <dbReference type="Proteomes" id="UP000178085"/>
    </source>
</evidence>
<protein>
    <submittedName>
        <fullName evidence="2">Uncharacterized protein</fullName>
    </submittedName>
</protein>